<name>A0A2M9C446_9MICO</name>
<gene>
    <name evidence="4" type="ORF">CLV54_0342</name>
</gene>
<evidence type="ECO:0000313" key="5">
    <source>
        <dbReference type="Proteomes" id="UP000230161"/>
    </source>
</evidence>
<keyword evidence="3" id="KW-0732">Signal</keyword>
<accession>A0A2M9C446</accession>
<dbReference type="Pfam" id="PF19516">
    <property type="entry name" value="DUF6049"/>
    <property type="match status" value="1"/>
</dbReference>
<dbReference type="AlphaFoldDB" id="A0A2M9C446"/>
<comment type="caution">
    <text evidence="4">The sequence shown here is derived from an EMBL/GenBank/DDBJ whole genome shotgun (WGS) entry which is preliminary data.</text>
</comment>
<protein>
    <submittedName>
        <fullName evidence="4">Uncharacterized protein</fullName>
    </submittedName>
</protein>
<feature type="transmembrane region" description="Helical" evidence="2">
    <location>
        <begin position="701"/>
        <end position="720"/>
    </location>
</feature>
<feature type="signal peptide" evidence="3">
    <location>
        <begin position="1"/>
        <end position="29"/>
    </location>
</feature>
<keyword evidence="2" id="KW-0472">Membrane</keyword>
<evidence type="ECO:0000256" key="3">
    <source>
        <dbReference type="SAM" id="SignalP"/>
    </source>
</evidence>
<dbReference type="InterPro" id="IPR046112">
    <property type="entry name" value="DUF6049"/>
</dbReference>
<feature type="region of interest" description="Disordered" evidence="1">
    <location>
        <begin position="317"/>
        <end position="358"/>
    </location>
</feature>
<evidence type="ECO:0000256" key="1">
    <source>
        <dbReference type="SAM" id="MobiDB-lite"/>
    </source>
</evidence>
<keyword evidence="2" id="KW-1133">Transmembrane helix</keyword>
<dbReference type="Proteomes" id="UP000230161">
    <property type="component" value="Unassembled WGS sequence"/>
</dbReference>
<keyword evidence="2" id="KW-0812">Transmembrane</keyword>
<dbReference type="EMBL" id="PGFB01000001">
    <property type="protein sequence ID" value="PJJ65310.1"/>
    <property type="molecule type" value="Genomic_DNA"/>
</dbReference>
<feature type="compositionally biased region" description="Low complexity" evidence="1">
    <location>
        <begin position="111"/>
        <end position="122"/>
    </location>
</feature>
<proteinExistence type="predicted"/>
<dbReference type="RefSeq" id="WP_157802759.1">
    <property type="nucleotide sequence ID" value="NZ_PGFB01000001.1"/>
</dbReference>
<evidence type="ECO:0000256" key="2">
    <source>
        <dbReference type="SAM" id="Phobius"/>
    </source>
</evidence>
<keyword evidence="5" id="KW-1185">Reference proteome</keyword>
<feature type="compositionally biased region" description="Low complexity" evidence="1">
    <location>
        <begin position="732"/>
        <end position="758"/>
    </location>
</feature>
<organism evidence="4 5">
    <name type="scientific">Compostimonas suwonensis</name>
    <dbReference type="NCBI Taxonomy" id="1048394"/>
    <lineage>
        <taxon>Bacteria</taxon>
        <taxon>Bacillati</taxon>
        <taxon>Actinomycetota</taxon>
        <taxon>Actinomycetes</taxon>
        <taxon>Micrococcales</taxon>
        <taxon>Microbacteriaceae</taxon>
        <taxon>Compostimonas</taxon>
    </lineage>
</organism>
<feature type="chain" id="PRO_5014708815" evidence="3">
    <location>
        <begin position="30"/>
        <end position="780"/>
    </location>
</feature>
<dbReference type="OrthoDB" id="4985746at2"/>
<evidence type="ECO:0000313" key="4">
    <source>
        <dbReference type="EMBL" id="PJJ65310.1"/>
    </source>
</evidence>
<feature type="region of interest" description="Disordered" evidence="1">
    <location>
        <begin position="88"/>
        <end position="143"/>
    </location>
</feature>
<feature type="region of interest" description="Disordered" evidence="1">
    <location>
        <begin position="732"/>
        <end position="780"/>
    </location>
</feature>
<feature type="compositionally biased region" description="Pro residues" evidence="1">
    <location>
        <begin position="759"/>
        <end position="772"/>
    </location>
</feature>
<feature type="compositionally biased region" description="Low complexity" evidence="1">
    <location>
        <begin position="325"/>
        <end position="358"/>
    </location>
</feature>
<reference evidence="4 5" key="1">
    <citation type="submission" date="2017-11" db="EMBL/GenBank/DDBJ databases">
        <title>Genomic Encyclopedia of Archaeal and Bacterial Type Strains, Phase II (KMG-II): From Individual Species to Whole Genera.</title>
        <authorList>
            <person name="Goeker M."/>
        </authorList>
    </citation>
    <scope>NUCLEOTIDE SEQUENCE [LARGE SCALE GENOMIC DNA]</scope>
    <source>
        <strain evidence="4 5">DSM 25625</strain>
    </source>
</reference>
<sequence>MTLQALLALALLVATVVALPIAFPTAAQAATEGVTLQLSPAGTGELTPGQDLTLTLTLENDGQTTIPAGTLDVSLAGSRFETTAALDAWLHPGGDGGDGSDGSDDASGESTPTAAPETPAPADLGRPIASLTTEPLGPTESRTRSIVIPAAQVGLSPTDSWGARGLAAVWRSGDDEVAQGRSSLVWYSGEAITPARIAVALPMITPAGSTGLISAQTLETYTGLSGILTRELDGVADTPVAIGVDPMIIASIRALGSDAPESAVQWLERLRNASNEIFPLAYGDADIAVQAQSGLPALLAPTSFAFALDAARFQNPPSELLPTQTPAADASSATSTSADASEPTASAEPTPEPTTEAPAAPTLEELLDWDYTTTGIGWPGDGTVTAADLPVFAASGVTTTILSSGNVQNTTAGETPITATSVGESSAIVSDDGVSHALRDAMASSGDAEWRSAMSEVSSRLAIIASADSAQPRTVFATFDRQWAPSSFRISETVAGLDTPWSDPAGLEGVMASAPATGTTLVDHPESDARIASTRALVERGTQLEQFATVLTDPALLTGRERLEVLAILAVSWIDDEQGWSDIVNAHQVESYTTLHSVTIAPATDITMASPDSYIPVTVVNDLDLPATVQIRATPSNGRLQVESGTSVTVEANSRASARLPVEARVGNGQVSLQLQLVSPAGVEIDQPSTLNVSVHADWEGIGATILAVLVIGFFGFGVLRTISRRRKARAAAEAGEAGEAGDTADAATEDAATAPASPADPAPADPAPDPTTPERPRDG</sequence>